<dbReference type="InterPro" id="IPR005225">
    <property type="entry name" value="Small_GTP-bd"/>
</dbReference>
<dbReference type="GO" id="GO:0005525">
    <property type="term" value="F:GTP binding"/>
    <property type="evidence" value="ECO:0007669"/>
    <property type="project" value="UniProtKB-KW"/>
</dbReference>
<dbReference type="GO" id="GO:0008333">
    <property type="term" value="P:endosome to lysosome transport"/>
    <property type="evidence" value="ECO:0007669"/>
    <property type="project" value="TreeGrafter"/>
</dbReference>
<keyword evidence="6" id="KW-1185">Reference proteome</keyword>
<evidence type="ECO:0000256" key="2">
    <source>
        <dbReference type="ARBA" id="ARBA00022741"/>
    </source>
</evidence>
<dbReference type="InterPro" id="IPR027417">
    <property type="entry name" value="P-loop_NTPase"/>
</dbReference>
<reference evidence="5 6" key="1">
    <citation type="journal article" date="2018" name="Genome Biol. Evol.">
        <title>Multiple Roots of Fruiting Body Formation in Amoebozoa.</title>
        <authorList>
            <person name="Hillmann F."/>
            <person name="Forbes G."/>
            <person name="Novohradska S."/>
            <person name="Ferling I."/>
            <person name="Riege K."/>
            <person name="Groth M."/>
            <person name="Westermann M."/>
            <person name="Marz M."/>
            <person name="Spaller T."/>
            <person name="Winckler T."/>
            <person name="Schaap P."/>
            <person name="Glockner G."/>
        </authorList>
    </citation>
    <scope>NUCLEOTIDE SEQUENCE [LARGE SCALE GENOMIC DNA]</scope>
    <source>
        <strain evidence="5 6">Jena</strain>
    </source>
</reference>
<accession>A0A2P6NDN0</accession>
<keyword evidence="3" id="KW-0342">GTP-binding</keyword>
<evidence type="ECO:0000256" key="3">
    <source>
        <dbReference type="ARBA" id="ARBA00023134"/>
    </source>
</evidence>
<dbReference type="GO" id="GO:0005764">
    <property type="term" value="C:lysosome"/>
    <property type="evidence" value="ECO:0007669"/>
    <property type="project" value="TreeGrafter"/>
</dbReference>
<protein>
    <submittedName>
        <fullName evidence="5">Rab family small GTPase</fullName>
    </submittedName>
</protein>
<evidence type="ECO:0000256" key="4">
    <source>
        <dbReference type="SAM" id="MobiDB-lite"/>
    </source>
</evidence>
<feature type="region of interest" description="Disordered" evidence="4">
    <location>
        <begin position="170"/>
        <end position="193"/>
    </location>
</feature>
<comment type="caution">
    <text evidence="5">The sequence shown here is derived from an EMBL/GenBank/DDBJ whole genome shotgun (WGS) entry which is preliminary data.</text>
</comment>
<gene>
    <name evidence="5" type="ORF">PROFUN_03731</name>
</gene>
<evidence type="ECO:0000313" key="5">
    <source>
        <dbReference type="EMBL" id="PRP82041.1"/>
    </source>
</evidence>
<dbReference type="PANTHER" id="PTHR47981">
    <property type="entry name" value="RAB FAMILY"/>
    <property type="match status" value="1"/>
</dbReference>
<dbReference type="PROSITE" id="PS51421">
    <property type="entry name" value="RAS"/>
    <property type="match status" value="1"/>
</dbReference>
<dbReference type="PANTHER" id="PTHR47981:SF39">
    <property type="entry name" value="RAS-RELATED PROTEIN RAB"/>
    <property type="match status" value="1"/>
</dbReference>
<dbReference type="STRING" id="1890364.A0A2P6NDN0"/>
<dbReference type="SUPFAM" id="SSF52540">
    <property type="entry name" value="P-loop containing nucleoside triphosphate hydrolases"/>
    <property type="match status" value="1"/>
</dbReference>
<dbReference type="NCBIfam" id="TIGR00231">
    <property type="entry name" value="small_GTP"/>
    <property type="match status" value="1"/>
</dbReference>
<keyword evidence="2" id="KW-0547">Nucleotide-binding</keyword>
<dbReference type="InterPro" id="IPR001806">
    <property type="entry name" value="Small_GTPase"/>
</dbReference>
<dbReference type="SMART" id="SM00174">
    <property type="entry name" value="RHO"/>
    <property type="match status" value="1"/>
</dbReference>
<dbReference type="EMBL" id="MDYQ01000111">
    <property type="protein sequence ID" value="PRP82041.1"/>
    <property type="molecule type" value="Genomic_DNA"/>
</dbReference>
<dbReference type="GO" id="GO:0005770">
    <property type="term" value="C:late endosome"/>
    <property type="evidence" value="ECO:0007669"/>
    <property type="project" value="TreeGrafter"/>
</dbReference>
<comment type="similarity">
    <text evidence="1">Belongs to the small GTPase superfamily. Rab family.</text>
</comment>
<dbReference type="SMART" id="SM00175">
    <property type="entry name" value="RAB"/>
    <property type="match status" value="1"/>
</dbReference>
<name>A0A2P6NDN0_9EUKA</name>
<dbReference type="GO" id="GO:0090385">
    <property type="term" value="P:phagosome-lysosome fusion"/>
    <property type="evidence" value="ECO:0007669"/>
    <property type="project" value="TreeGrafter"/>
</dbReference>
<dbReference type="Proteomes" id="UP000241769">
    <property type="component" value="Unassembled WGS sequence"/>
</dbReference>
<dbReference type="GO" id="GO:0045335">
    <property type="term" value="C:phagocytic vesicle"/>
    <property type="evidence" value="ECO:0007669"/>
    <property type="project" value="TreeGrafter"/>
</dbReference>
<evidence type="ECO:0000313" key="6">
    <source>
        <dbReference type="Proteomes" id="UP000241769"/>
    </source>
</evidence>
<proteinExistence type="inferred from homology"/>
<dbReference type="SMART" id="SM00173">
    <property type="entry name" value="RAS"/>
    <property type="match status" value="1"/>
</dbReference>
<dbReference type="OrthoDB" id="245989at2759"/>
<dbReference type="AlphaFoldDB" id="A0A2P6NDN0"/>
<dbReference type="Pfam" id="PF00071">
    <property type="entry name" value="Ras"/>
    <property type="match status" value="2"/>
</dbReference>
<organism evidence="5 6">
    <name type="scientific">Planoprotostelium fungivorum</name>
    <dbReference type="NCBI Taxonomy" id="1890364"/>
    <lineage>
        <taxon>Eukaryota</taxon>
        <taxon>Amoebozoa</taxon>
        <taxon>Evosea</taxon>
        <taxon>Variosea</taxon>
        <taxon>Cavosteliida</taxon>
        <taxon>Cavosteliaceae</taxon>
        <taxon>Planoprotostelium</taxon>
    </lineage>
</organism>
<dbReference type="PRINTS" id="PR00449">
    <property type="entry name" value="RASTRNSFRMNG"/>
</dbReference>
<sequence>MEVDITEYLFKILVIGEASVGKTSVVKRYTENEFSMKYKYTIGADFALKLLEMENTIVRLQLWDIAGQAVIVFDIANRKTFEAVSRWKTDLDHKVRMPDGERVPSILLANKCDLANQAVSAEELDKFIIENGFIAWFETSAKTGKNVENCMNHLVNSVISCATNQEMPSKDIPPDGIRLTAPDPQAQNTKRCC</sequence>
<dbReference type="PROSITE" id="PS51419">
    <property type="entry name" value="RAB"/>
    <property type="match status" value="1"/>
</dbReference>
<dbReference type="Gene3D" id="3.40.50.300">
    <property type="entry name" value="P-loop containing nucleotide triphosphate hydrolases"/>
    <property type="match status" value="2"/>
</dbReference>
<dbReference type="InParanoid" id="A0A2P6NDN0"/>
<dbReference type="GO" id="GO:0003924">
    <property type="term" value="F:GTPase activity"/>
    <property type="evidence" value="ECO:0007669"/>
    <property type="project" value="InterPro"/>
</dbReference>
<dbReference type="SMART" id="SM00176">
    <property type="entry name" value="RAN"/>
    <property type="match status" value="1"/>
</dbReference>
<evidence type="ECO:0000256" key="1">
    <source>
        <dbReference type="ARBA" id="ARBA00006270"/>
    </source>
</evidence>